<gene>
    <name evidence="1" type="ORF">SAMN02745170_02048</name>
</gene>
<reference evidence="1 2" key="1">
    <citation type="submission" date="2016-11" db="EMBL/GenBank/DDBJ databases">
        <authorList>
            <person name="Varghese N."/>
            <person name="Submissions S."/>
        </authorList>
    </citation>
    <scope>NUCLEOTIDE SEQUENCE [LARGE SCALE GENOMIC DNA]</scope>
    <source>
        <strain evidence="1 2">DSM 15287</strain>
    </source>
</reference>
<evidence type="ECO:0000313" key="1">
    <source>
        <dbReference type="EMBL" id="SHJ23807.1"/>
    </source>
</evidence>
<proteinExistence type="predicted"/>
<dbReference type="AlphaFoldDB" id="A0A1M6HNN2"/>
<dbReference type="OrthoDB" id="1685188at2"/>
<evidence type="ECO:0008006" key="3">
    <source>
        <dbReference type="Google" id="ProtNLM"/>
    </source>
</evidence>
<sequence length="134" mass="15692">MMNDVLTKRQLKNLMEFWQQRLYLNDWEVVLKLVDDMPENTQGNANWSLSNEQAIIKIITLAGFKKLQTPFPYQPEVILVHELLHLHFAPLQVPAMDDEEKADPRSIAQERAIDHIAKALVYMRKRAKNNQKRG</sequence>
<keyword evidence="2" id="KW-1185">Reference proteome</keyword>
<dbReference type="RefSeq" id="WP_149734805.1">
    <property type="nucleotide sequence ID" value="NZ_FQZD01000014.1"/>
</dbReference>
<organism evidence="1 2">
    <name type="scientific">Propionispora hippei DSM 15287</name>
    <dbReference type="NCBI Taxonomy" id="1123003"/>
    <lineage>
        <taxon>Bacteria</taxon>
        <taxon>Bacillati</taxon>
        <taxon>Bacillota</taxon>
        <taxon>Negativicutes</taxon>
        <taxon>Selenomonadales</taxon>
        <taxon>Sporomusaceae</taxon>
        <taxon>Propionispora</taxon>
    </lineage>
</organism>
<accession>A0A1M6HNN2</accession>
<protein>
    <recommendedName>
        <fullName evidence="3">SprT-like family protein</fullName>
    </recommendedName>
</protein>
<dbReference type="EMBL" id="FQZD01000014">
    <property type="protein sequence ID" value="SHJ23807.1"/>
    <property type="molecule type" value="Genomic_DNA"/>
</dbReference>
<evidence type="ECO:0000313" key="2">
    <source>
        <dbReference type="Proteomes" id="UP000322917"/>
    </source>
</evidence>
<name>A0A1M6HNN2_9FIRM</name>
<dbReference type="Proteomes" id="UP000322917">
    <property type="component" value="Unassembled WGS sequence"/>
</dbReference>